<sequence>MSVTHGTDGTSKLCGNVRLNNVLRRAELVDLDLEVGTNQLTSKCAAISKPLENNPLVRLTVGGTEGHFDHWWAKFLRHERSVFAEVQALSGAGLHRFQWDAAWREVEAKDLTTPWNVRKESGSALKVSLRHVFERDSRPDRVFPDAGILIRVSNELASISPGSPTGYSVNSGDAATSLPLDAEDRALQLKIDGLAQKPFRIFDWLVAELTFSSGLTHSFTHHPMPHYSYNSSVLGSTLDSPVTRMYNCFQQQSGTGQNQRIVDELIGKPRAVVGTGVVVRFAGILRIELNYCVPLHSQPGDPLKPGFSFGFGLTYS</sequence>
<dbReference type="GO" id="GO:0019867">
    <property type="term" value="C:outer membrane"/>
    <property type="evidence" value="ECO:0007669"/>
    <property type="project" value="InterPro"/>
</dbReference>
<evidence type="ECO:0000256" key="1">
    <source>
        <dbReference type="ARBA" id="ARBA00004370"/>
    </source>
</evidence>
<dbReference type="InterPro" id="IPR000184">
    <property type="entry name" value="Bac_surfAg_D15"/>
</dbReference>
<name>A0A8E0RKZ8_9TREM</name>
<dbReference type="EMBL" id="LUCM01011148">
    <property type="protein sequence ID" value="KAA0184366.1"/>
    <property type="molecule type" value="Genomic_DNA"/>
</dbReference>
<feature type="domain" description="Bacterial surface antigen (D15)" evidence="3">
    <location>
        <begin position="252"/>
        <end position="314"/>
    </location>
</feature>
<gene>
    <name evidence="4" type="ORF">FBUS_04742</name>
</gene>
<evidence type="ECO:0000313" key="4">
    <source>
        <dbReference type="EMBL" id="KAA0184366.1"/>
    </source>
</evidence>
<proteinExistence type="predicted"/>
<accession>A0A8E0RKZ8</accession>
<evidence type="ECO:0000313" key="5">
    <source>
        <dbReference type="Proteomes" id="UP000728185"/>
    </source>
</evidence>
<keyword evidence="5" id="KW-1185">Reference proteome</keyword>
<dbReference type="Pfam" id="PF01103">
    <property type="entry name" value="Omp85"/>
    <property type="match status" value="1"/>
</dbReference>
<evidence type="ECO:0000256" key="2">
    <source>
        <dbReference type="ARBA" id="ARBA00023136"/>
    </source>
</evidence>
<comment type="subcellular location">
    <subcellularLocation>
        <location evidence="1">Membrane</location>
    </subcellularLocation>
</comment>
<organism evidence="4 5">
    <name type="scientific">Fasciolopsis buskii</name>
    <dbReference type="NCBI Taxonomy" id="27845"/>
    <lineage>
        <taxon>Eukaryota</taxon>
        <taxon>Metazoa</taxon>
        <taxon>Spiralia</taxon>
        <taxon>Lophotrochozoa</taxon>
        <taxon>Platyhelminthes</taxon>
        <taxon>Trematoda</taxon>
        <taxon>Digenea</taxon>
        <taxon>Plagiorchiida</taxon>
        <taxon>Echinostomata</taxon>
        <taxon>Echinostomatoidea</taxon>
        <taxon>Fasciolidae</taxon>
        <taxon>Fasciolopsis</taxon>
    </lineage>
</organism>
<keyword evidence="2" id="KW-0472">Membrane</keyword>
<evidence type="ECO:0000259" key="3">
    <source>
        <dbReference type="Pfam" id="PF01103"/>
    </source>
</evidence>
<comment type="caution">
    <text evidence="4">The sequence shown here is derived from an EMBL/GenBank/DDBJ whole genome shotgun (WGS) entry which is preliminary data.</text>
</comment>
<dbReference type="AlphaFoldDB" id="A0A8E0RKZ8"/>
<protein>
    <submittedName>
        <fullName evidence="4">Sorting and assembly machinery component 50</fullName>
    </submittedName>
</protein>
<dbReference type="Proteomes" id="UP000728185">
    <property type="component" value="Unassembled WGS sequence"/>
</dbReference>
<dbReference type="Gene3D" id="2.40.160.50">
    <property type="entry name" value="membrane protein fhac: a member of the omp85/tpsb transporter family"/>
    <property type="match status" value="1"/>
</dbReference>
<dbReference type="OrthoDB" id="1724197at2759"/>
<reference evidence="4" key="1">
    <citation type="submission" date="2019-05" db="EMBL/GenBank/DDBJ databases">
        <title>Annotation for the trematode Fasciolopsis buski.</title>
        <authorList>
            <person name="Choi Y.-J."/>
        </authorList>
    </citation>
    <scope>NUCLEOTIDE SEQUENCE</scope>
    <source>
        <strain evidence="4">HT</strain>
        <tissue evidence="4">Whole worm</tissue>
    </source>
</reference>